<feature type="domain" description="DUF5615" evidence="1">
    <location>
        <begin position="1"/>
        <end position="111"/>
    </location>
</feature>
<evidence type="ECO:0000313" key="3">
    <source>
        <dbReference type="Proteomes" id="UP000063234"/>
    </source>
</evidence>
<dbReference type="Pfam" id="PF18480">
    <property type="entry name" value="DUF5615"/>
    <property type="match status" value="1"/>
</dbReference>
<evidence type="ECO:0000313" key="2">
    <source>
        <dbReference type="EMBL" id="BAT71296.1"/>
    </source>
</evidence>
<name>A0A0S3QSH4_THET7</name>
<proteinExistence type="predicted"/>
<accession>A0A0S3QSH4</accession>
<dbReference type="STRING" id="1298851.TST_0489"/>
<dbReference type="AlphaFoldDB" id="A0A0S3QSH4"/>
<reference evidence="3" key="1">
    <citation type="journal article" date="2018" name="Science">
        <title>A primordial and reversible TCA cycle in a facultatively chemolithoautotrophic thermophile.</title>
        <authorList>
            <person name="Nunoura T."/>
            <person name="Chikaraishi Y."/>
            <person name="Izaki R."/>
            <person name="Suwa T."/>
            <person name="Sato T."/>
            <person name="Harada T."/>
            <person name="Mori K."/>
            <person name="Kato Y."/>
            <person name="Miyazaki M."/>
            <person name="Shimamura S."/>
            <person name="Yanagawa K."/>
            <person name="Shuto A."/>
            <person name="Ohkouchi N."/>
            <person name="Fujita N."/>
            <person name="Takaki Y."/>
            <person name="Atomi H."/>
            <person name="Takai K."/>
        </authorList>
    </citation>
    <scope>NUCLEOTIDE SEQUENCE [LARGE SCALE GENOMIC DNA]</scope>
    <source>
        <strain evidence="3">DSM 17441 / JCM 13301 / NBRC 103674 / ABI70S6</strain>
    </source>
</reference>
<organism evidence="2 3">
    <name type="scientific">Thermosulfidibacter takaii (strain DSM 17441 / JCM 13301 / NBRC 103674 / ABI70S6)</name>
    <dbReference type="NCBI Taxonomy" id="1298851"/>
    <lineage>
        <taxon>Bacteria</taxon>
        <taxon>Pseudomonadati</taxon>
        <taxon>Thermosulfidibacterota</taxon>
        <taxon>Thermosulfidibacteria</taxon>
        <taxon>Thermosulfidibacterales</taxon>
        <taxon>Thermosulfidibacteraceae</taxon>
    </lineage>
</organism>
<evidence type="ECO:0000259" key="1">
    <source>
        <dbReference type="Pfam" id="PF18480"/>
    </source>
</evidence>
<gene>
    <name evidence="2" type="ORF">TST_0489</name>
</gene>
<dbReference type="InterPro" id="IPR041049">
    <property type="entry name" value="DUF5615"/>
</dbReference>
<dbReference type="Proteomes" id="UP000063234">
    <property type="component" value="Chromosome"/>
</dbReference>
<dbReference type="KEGG" id="ttk:TST_0489"/>
<protein>
    <recommendedName>
        <fullName evidence="1">DUF5615 domain-containing protein</fullName>
    </recommendedName>
</protein>
<dbReference type="OrthoDB" id="334367at2"/>
<sequence>MKLLIDNPLSPLVCKRLNELGYDAVHVRQLNMHKARDSEIFDYALANDMVVVSADTDFGAILARRRSPKPSVIIFRQSHPRRPAQQAELLARILPKIAEDLEKGCVVVIEDTRLRIRPLPIL</sequence>
<keyword evidence="3" id="KW-1185">Reference proteome</keyword>
<dbReference type="EMBL" id="AP013035">
    <property type="protein sequence ID" value="BAT71296.1"/>
    <property type="molecule type" value="Genomic_DNA"/>
</dbReference>
<dbReference type="RefSeq" id="WP_068549214.1">
    <property type="nucleotide sequence ID" value="NZ_AP013035.1"/>
</dbReference>